<evidence type="ECO:0000313" key="2">
    <source>
        <dbReference type="Proteomes" id="UP001187192"/>
    </source>
</evidence>
<keyword evidence="2" id="KW-1185">Reference proteome</keyword>
<reference evidence="1" key="1">
    <citation type="submission" date="2023-07" db="EMBL/GenBank/DDBJ databases">
        <title>draft genome sequence of fig (Ficus carica).</title>
        <authorList>
            <person name="Takahashi T."/>
            <person name="Nishimura K."/>
        </authorList>
    </citation>
    <scope>NUCLEOTIDE SEQUENCE</scope>
</reference>
<evidence type="ECO:0000313" key="1">
    <source>
        <dbReference type="EMBL" id="GMN56755.1"/>
    </source>
</evidence>
<organism evidence="1 2">
    <name type="scientific">Ficus carica</name>
    <name type="common">Common fig</name>
    <dbReference type="NCBI Taxonomy" id="3494"/>
    <lineage>
        <taxon>Eukaryota</taxon>
        <taxon>Viridiplantae</taxon>
        <taxon>Streptophyta</taxon>
        <taxon>Embryophyta</taxon>
        <taxon>Tracheophyta</taxon>
        <taxon>Spermatophyta</taxon>
        <taxon>Magnoliopsida</taxon>
        <taxon>eudicotyledons</taxon>
        <taxon>Gunneridae</taxon>
        <taxon>Pentapetalae</taxon>
        <taxon>rosids</taxon>
        <taxon>fabids</taxon>
        <taxon>Rosales</taxon>
        <taxon>Moraceae</taxon>
        <taxon>Ficeae</taxon>
        <taxon>Ficus</taxon>
    </lineage>
</organism>
<dbReference type="AlphaFoldDB" id="A0AA88DFW0"/>
<dbReference type="EMBL" id="BTGU01000065">
    <property type="protein sequence ID" value="GMN56755.1"/>
    <property type="molecule type" value="Genomic_DNA"/>
</dbReference>
<accession>A0AA88DFW0</accession>
<proteinExistence type="predicted"/>
<name>A0AA88DFW0_FICCA</name>
<sequence>MDPKFPYGQSALVVEEQRLFTNCKATPTTPSQVSAKVRAHTWFMAISQNQAYYVDGVTVSVLETTYSLGNEARENQLVLCLPNGGDSTRPENFSGHRVDLPVPLNALLIPELALLWEPRADRRQALRAHGIRVVEVMYPYTRSMSTHQGHPSTQTNGKRL</sequence>
<protein>
    <submittedName>
        <fullName evidence="1">Uncharacterized protein</fullName>
    </submittedName>
</protein>
<gene>
    <name evidence="1" type="ORF">TIFTF001_025877</name>
</gene>
<dbReference type="Proteomes" id="UP001187192">
    <property type="component" value="Unassembled WGS sequence"/>
</dbReference>
<comment type="caution">
    <text evidence="1">The sequence shown here is derived from an EMBL/GenBank/DDBJ whole genome shotgun (WGS) entry which is preliminary data.</text>
</comment>